<comment type="caution">
    <text evidence="1">The sequence shown here is derived from an EMBL/GenBank/DDBJ whole genome shotgun (WGS) entry which is preliminary data.</text>
</comment>
<dbReference type="EMBL" id="JXSQ01000014">
    <property type="protein sequence ID" value="KIP52173.1"/>
    <property type="molecule type" value="Genomic_DNA"/>
</dbReference>
<dbReference type="RefSeq" id="WP_042544479.1">
    <property type="nucleotide sequence ID" value="NZ_JXSQ01000014.1"/>
</dbReference>
<dbReference type="AlphaFoldDB" id="A0A0D0IRT5"/>
<proteinExistence type="predicted"/>
<dbReference type="Proteomes" id="UP000032120">
    <property type="component" value="Unassembled WGS sequence"/>
</dbReference>
<dbReference type="InterPro" id="IPR036249">
    <property type="entry name" value="Thioredoxin-like_sf"/>
</dbReference>
<dbReference type="Gene3D" id="3.40.30.10">
    <property type="entry name" value="Glutaredoxin"/>
    <property type="match status" value="1"/>
</dbReference>
<accession>A0A0D0IRT5</accession>
<dbReference type="OrthoDB" id="8779161at2"/>
<dbReference type="SUPFAM" id="SSF52833">
    <property type="entry name" value="Thioredoxin-like"/>
    <property type="match status" value="1"/>
</dbReference>
<reference evidence="1 2" key="1">
    <citation type="submission" date="2015-01" db="EMBL/GenBank/DDBJ databases">
        <title>Draft genome sequence of Leucobacter komagatae strain VKM ST2845.</title>
        <authorList>
            <person name="Karlyshev A.V."/>
            <person name="Kudryashova E.B."/>
        </authorList>
    </citation>
    <scope>NUCLEOTIDE SEQUENCE [LARGE SCALE GENOMIC DNA]</scope>
    <source>
        <strain evidence="1 2">VKM ST2845</strain>
    </source>
</reference>
<evidence type="ECO:0000313" key="1">
    <source>
        <dbReference type="EMBL" id="KIP52173.1"/>
    </source>
</evidence>
<evidence type="ECO:0000313" key="2">
    <source>
        <dbReference type="Proteomes" id="UP000032120"/>
    </source>
</evidence>
<gene>
    <name evidence="1" type="ORF">SD72_10895</name>
</gene>
<organism evidence="1 2">
    <name type="scientific">Leucobacter komagatae</name>
    <dbReference type="NCBI Taxonomy" id="55969"/>
    <lineage>
        <taxon>Bacteria</taxon>
        <taxon>Bacillati</taxon>
        <taxon>Actinomycetota</taxon>
        <taxon>Actinomycetes</taxon>
        <taxon>Micrococcales</taxon>
        <taxon>Microbacteriaceae</taxon>
        <taxon>Leucobacter</taxon>
    </lineage>
</organism>
<dbReference type="InterPro" id="IPR008554">
    <property type="entry name" value="Glutaredoxin-like"/>
</dbReference>
<keyword evidence="2" id="KW-1185">Reference proteome</keyword>
<dbReference type="Pfam" id="PF05768">
    <property type="entry name" value="Glrx-like"/>
    <property type="match status" value="1"/>
</dbReference>
<sequence>MEPVRITLIGKPGCHLCDDARETIESVRAGLAADAIATEFIELDILQDEALARLHSEEIPVVRVGEKRHAIWRVDPEKFEAAVRRAAGKPKLSFWRR</sequence>
<name>A0A0D0IRT5_9MICO</name>
<protein>
    <submittedName>
        <fullName evidence="1">Thioredoxin</fullName>
    </submittedName>
</protein>